<dbReference type="EMBL" id="LWDV01000009">
    <property type="protein sequence ID" value="OCL26421.1"/>
    <property type="molecule type" value="Genomic_DNA"/>
</dbReference>
<dbReference type="Gene3D" id="1.10.510.10">
    <property type="entry name" value="Transferase(Phosphotransferase) domain 1"/>
    <property type="match status" value="1"/>
</dbReference>
<name>A0A1C0A881_9FIRM</name>
<comment type="caution">
    <text evidence="1">The sequence shown here is derived from an EMBL/GenBank/DDBJ whole genome shotgun (WGS) entry which is preliminary data.</text>
</comment>
<dbReference type="InterPro" id="IPR011009">
    <property type="entry name" value="Kinase-like_dom_sf"/>
</dbReference>
<evidence type="ECO:0000313" key="1">
    <source>
        <dbReference type="EMBL" id="OCL26421.1"/>
    </source>
</evidence>
<keyword evidence="2" id="KW-1185">Reference proteome</keyword>
<proteinExistence type="predicted"/>
<dbReference type="Proteomes" id="UP000093514">
    <property type="component" value="Unassembled WGS sequence"/>
</dbReference>
<organism evidence="1 2">
    <name type="scientific">Orenia metallireducens</name>
    <dbReference type="NCBI Taxonomy" id="1413210"/>
    <lineage>
        <taxon>Bacteria</taxon>
        <taxon>Bacillati</taxon>
        <taxon>Bacillota</taxon>
        <taxon>Clostridia</taxon>
        <taxon>Halanaerobiales</taxon>
        <taxon>Halobacteroidaceae</taxon>
        <taxon>Orenia</taxon>
    </lineage>
</organism>
<reference evidence="1 2" key="2">
    <citation type="submission" date="2016-08" db="EMBL/GenBank/DDBJ databases">
        <title>Orenia metallireducens sp. nov. strain Z6, a Novel Metal-reducing Firmicute from the Deep Subsurface.</title>
        <authorList>
            <person name="Maxim B.I."/>
            <person name="Kenneth K."/>
            <person name="Flynn T.M."/>
            <person name="Oloughlin E.J."/>
            <person name="Locke R.A."/>
            <person name="Weber J.R."/>
            <person name="Egan S.M."/>
            <person name="Mackie R.I."/>
            <person name="Cann I.K."/>
        </authorList>
    </citation>
    <scope>NUCLEOTIDE SEQUENCE [LARGE SCALE GENOMIC DNA]</scope>
    <source>
        <strain evidence="1 2">Z6</strain>
    </source>
</reference>
<evidence type="ECO:0000313" key="2">
    <source>
        <dbReference type="Proteomes" id="UP000093514"/>
    </source>
</evidence>
<reference evidence="2" key="1">
    <citation type="submission" date="2016-07" db="EMBL/GenBank/DDBJ databases">
        <authorList>
            <person name="Florea S."/>
            <person name="Webb J.S."/>
            <person name="Jaromczyk J."/>
            <person name="Schardl C.L."/>
        </authorList>
    </citation>
    <scope>NUCLEOTIDE SEQUENCE [LARGE SCALE GENOMIC DNA]</scope>
    <source>
        <strain evidence="2">Z6</strain>
    </source>
</reference>
<accession>A0A1C0A881</accession>
<dbReference type="SUPFAM" id="SSF56112">
    <property type="entry name" value="Protein kinase-like (PK-like)"/>
    <property type="match status" value="1"/>
</dbReference>
<sequence length="94" mass="11149">MDDNPNKIKLIDFGLARPLDSKRYEKYRYKDLYLIALTCLYLIKGPLSERPINDLDIVKNNNLKDILYKGIHPNLEKRYHSVDEFIEDLKPLVK</sequence>
<gene>
    <name evidence="1" type="ORF">U472_10490</name>
</gene>
<evidence type="ECO:0008006" key="3">
    <source>
        <dbReference type="Google" id="ProtNLM"/>
    </source>
</evidence>
<dbReference type="AlphaFoldDB" id="A0A1C0A881"/>
<protein>
    <recommendedName>
        <fullName evidence="3">Protein kinase domain-containing protein</fullName>
    </recommendedName>
</protein>